<dbReference type="Gene3D" id="3.30.70.270">
    <property type="match status" value="1"/>
</dbReference>
<dbReference type="RefSeq" id="WP_154118089.1">
    <property type="nucleotide sequence ID" value="NZ_WJXB01000002.1"/>
</dbReference>
<reference evidence="4 5" key="1">
    <citation type="submission" date="2019-11" db="EMBL/GenBank/DDBJ databases">
        <title>Paenibacillus monticola sp. nov., a novel PGPR strain isolated from mountain sample in China.</title>
        <authorList>
            <person name="Zhao Q."/>
            <person name="Li H.-P."/>
            <person name="Zhang J.-L."/>
        </authorList>
    </citation>
    <scope>NUCLEOTIDE SEQUENCE [LARGE SCALE GENOMIC DNA]</scope>
    <source>
        <strain evidence="4 5">LC-T2</strain>
    </source>
</reference>
<evidence type="ECO:0000259" key="3">
    <source>
        <dbReference type="Pfam" id="PF22335"/>
    </source>
</evidence>
<organism evidence="4 5">
    <name type="scientific">Paenibacillus monticola</name>
    <dbReference type="NCBI Taxonomy" id="2666075"/>
    <lineage>
        <taxon>Bacteria</taxon>
        <taxon>Bacillati</taxon>
        <taxon>Bacillota</taxon>
        <taxon>Bacilli</taxon>
        <taxon>Bacillales</taxon>
        <taxon>Paenibacillaceae</taxon>
        <taxon>Paenibacillus</taxon>
    </lineage>
</organism>
<dbReference type="GO" id="GO:0051607">
    <property type="term" value="P:defense response to virus"/>
    <property type="evidence" value="ECO:0007669"/>
    <property type="project" value="UniProtKB-KW"/>
</dbReference>
<name>A0A7X2L185_9BACL</name>
<sequence length="570" mass="65463">MATYVFIDVSRKQQYIFKHNRLRDNLFNSYIIKAVTEEDKPQEHKLDNDTLAIQAVSLSVFLQEHFSAEKEPFVYSGGGNSIIKLSSPELAAEFSRKYSRAVLEAYPDLELYLSKVDESEVDLGKADYQMEIRRKLHERADQLKDKRRSAFRRWTYGIEEIGETGKAVPWTGQVEKPTEREEKQEDQARIDLARSKLFGRIEKRLPPSVEITVELKKYKLLAGEKSYIGIISVDGNKMGEMVSRMDDFARLNDFSETIEFLYADAVIRALQVFTDRMQYAENNKILLITPVVLSGDDICLITEGEAAIEVATQIVKELRKLSEQQECRTKLKMGPDDESYLTACAGVAIVKVNYPFFDAVKKAEALCHQAKESAHRLEQEGQAADSGEAAGVAASFIDWEIVQGQVMSESVYESQVRHRKDQEIFHIKPLRIDQEAAFEKDIYSYDAFKRLTDALQAARYSNEPTDRISSSFLEQIKKVLYGGWTQYSLLFRMNQRSDSRRLANLVKEIFLLETSDSSVGEREVETVSMQYGVVVSKKNSVNYYTYLLNDVLEVLDFMPEKEEERHDQRQ</sequence>
<keyword evidence="5" id="KW-1185">Reference proteome</keyword>
<dbReference type="Proteomes" id="UP000463051">
    <property type="component" value="Unassembled WGS sequence"/>
</dbReference>
<accession>A0A7X2L185</accession>
<evidence type="ECO:0000256" key="2">
    <source>
        <dbReference type="ARBA" id="ARBA00023118"/>
    </source>
</evidence>
<dbReference type="InterPro" id="IPR054767">
    <property type="entry name" value="Cas10-Cmr2_palm2"/>
</dbReference>
<protein>
    <recommendedName>
        <fullName evidence="3">Cas10/Cmr2 second palm domain-containing protein</fullName>
    </recommendedName>
</protein>
<dbReference type="AlphaFoldDB" id="A0A7X2L185"/>
<dbReference type="EMBL" id="WJXB01000002">
    <property type="protein sequence ID" value="MRN53124.1"/>
    <property type="molecule type" value="Genomic_DNA"/>
</dbReference>
<keyword evidence="1" id="KW-0547">Nucleotide-binding</keyword>
<evidence type="ECO:0000313" key="5">
    <source>
        <dbReference type="Proteomes" id="UP000463051"/>
    </source>
</evidence>
<evidence type="ECO:0000313" key="4">
    <source>
        <dbReference type="EMBL" id="MRN53124.1"/>
    </source>
</evidence>
<dbReference type="GO" id="GO:0000166">
    <property type="term" value="F:nucleotide binding"/>
    <property type="evidence" value="ECO:0007669"/>
    <property type="project" value="UniProtKB-KW"/>
</dbReference>
<feature type="domain" description="Cas10/Cmr2 second palm" evidence="3">
    <location>
        <begin position="227"/>
        <end position="376"/>
    </location>
</feature>
<comment type="caution">
    <text evidence="4">The sequence shown here is derived from an EMBL/GenBank/DDBJ whole genome shotgun (WGS) entry which is preliminary data.</text>
</comment>
<dbReference type="Pfam" id="PF22335">
    <property type="entry name" value="Cas10-Cmr2_palm2"/>
    <property type="match status" value="1"/>
</dbReference>
<evidence type="ECO:0000256" key="1">
    <source>
        <dbReference type="ARBA" id="ARBA00022741"/>
    </source>
</evidence>
<gene>
    <name evidence="4" type="ORF">GJB61_08970</name>
</gene>
<proteinExistence type="predicted"/>
<keyword evidence="2" id="KW-0051">Antiviral defense</keyword>
<dbReference type="InterPro" id="IPR043128">
    <property type="entry name" value="Rev_trsase/Diguanyl_cyclase"/>
</dbReference>